<feature type="domain" description="TonB-dependent receptor-like beta-barrel" evidence="10">
    <location>
        <begin position="323"/>
        <end position="754"/>
    </location>
</feature>
<keyword evidence="8" id="KW-0472">Membrane</keyword>
<accession>A0A381YAX5</accession>
<evidence type="ECO:0000256" key="1">
    <source>
        <dbReference type="ARBA" id="ARBA00004571"/>
    </source>
</evidence>
<keyword evidence="9" id="KW-0998">Cell outer membrane</keyword>
<evidence type="ECO:0000256" key="9">
    <source>
        <dbReference type="ARBA" id="ARBA00023237"/>
    </source>
</evidence>
<comment type="subcellular location">
    <subcellularLocation>
        <location evidence="1">Cell outer membrane</location>
        <topology evidence="1">Multi-pass membrane protein</topology>
    </subcellularLocation>
</comment>
<dbReference type="GO" id="GO:0009279">
    <property type="term" value="C:cell outer membrane"/>
    <property type="evidence" value="ECO:0007669"/>
    <property type="project" value="UniProtKB-SubCell"/>
</dbReference>
<keyword evidence="2" id="KW-0813">Transport</keyword>
<name>A0A381YAX5_9ZZZZ</name>
<feature type="domain" description="TonB-dependent receptor plug" evidence="11">
    <location>
        <begin position="53"/>
        <end position="161"/>
    </location>
</feature>
<dbReference type="InterPro" id="IPR000531">
    <property type="entry name" value="Beta-barrel_TonB"/>
</dbReference>
<organism evidence="12">
    <name type="scientific">marine metagenome</name>
    <dbReference type="NCBI Taxonomy" id="408172"/>
    <lineage>
        <taxon>unclassified sequences</taxon>
        <taxon>metagenomes</taxon>
        <taxon>ecological metagenomes</taxon>
    </lineage>
</organism>
<protein>
    <recommendedName>
        <fullName evidence="13">TonB-dependent receptor plug domain-containing protein</fullName>
    </recommendedName>
</protein>
<gene>
    <name evidence="12" type="ORF">METZ01_LOCUS126497</name>
</gene>
<evidence type="ECO:0000256" key="7">
    <source>
        <dbReference type="ARBA" id="ARBA00023077"/>
    </source>
</evidence>
<dbReference type="InterPro" id="IPR039426">
    <property type="entry name" value="TonB-dep_rcpt-like"/>
</dbReference>
<evidence type="ECO:0000256" key="2">
    <source>
        <dbReference type="ARBA" id="ARBA00022448"/>
    </source>
</evidence>
<dbReference type="PANTHER" id="PTHR32552:SF81">
    <property type="entry name" value="TONB-DEPENDENT OUTER MEMBRANE RECEPTOR"/>
    <property type="match status" value="1"/>
</dbReference>
<evidence type="ECO:0008006" key="13">
    <source>
        <dbReference type="Google" id="ProtNLM"/>
    </source>
</evidence>
<dbReference type="EMBL" id="UINC01017691">
    <property type="protein sequence ID" value="SVA73643.1"/>
    <property type="molecule type" value="Genomic_DNA"/>
</dbReference>
<evidence type="ECO:0000256" key="3">
    <source>
        <dbReference type="ARBA" id="ARBA00022496"/>
    </source>
</evidence>
<dbReference type="GO" id="GO:0006826">
    <property type="term" value="P:iron ion transport"/>
    <property type="evidence" value="ECO:0007669"/>
    <property type="project" value="UniProtKB-KW"/>
</dbReference>
<dbReference type="Gene3D" id="2.40.170.20">
    <property type="entry name" value="TonB-dependent receptor, beta-barrel domain"/>
    <property type="match status" value="1"/>
</dbReference>
<feature type="non-terminal residue" evidence="12">
    <location>
        <position position="769"/>
    </location>
</feature>
<proteinExistence type="predicted"/>
<dbReference type="PROSITE" id="PS52016">
    <property type="entry name" value="TONB_DEPENDENT_REC_3"/>
    <property type="match status" value="1"/>
</dbReference>
<keyword evidence="3" id="KW-0410">Iron transport</keyword>
<evidence type="ECO:0000259" key="11">
    <source>
        <dbReference type="Pfam" id="PF07715"/>
    </source>
</evidence>
<evidence type="ECO:0000259" key="10">
    <source>
        <dbReference type="Pfam" id="PF00593"/>
    </source>
</evidence>
<dbReference type="PANTHER" id="PTHR32552">
    <property type="entry name" value="FERRICHROME IRON RECEPTOR-RELATED"/>
    <property type="match status" value="1"/>
</dbReference>
<evidence type="ECO:0000256" key="5">
    <source>
        <dbReference type="ARBA" id="ARBA00023004"/>
    </source>
</evidence>
<reference evidence="12" key="1">
    <citation type="submission" date="2018-05" db="EMBL/GenBank/DDBJ databases">
        <authorList>
            <person name="Lanie J.A."/>
            <person name="Ng W.-L."/>
            <person name="Kazmierczak K.M."/>
            <person name="Andrzejewski T.M."/>
            <person name="Davidsen T.M."/>
            <person name="Wayne K.J."/>
            <person name="Tettelin H."/>
            <person name="Glass J.I."/>
            <person name="Rusch D."/>
            <person name="Podicherti R."/>
            <person name="Tsui H.-C.T."/>
            <person name="Winkler M.E."/>
        </authorList>
    </citation>
    <scope>NUCLEOTIDE SEQUENCE</scope>
</reference>
<dbReference type="InterPro" id="IPR012910">
    <property type="entry name" value="Plug_dom"/>
</dbReference>
<keyword evidence="4" id="KW-0812">Transmembrane</keyword>
<keyword evidence="6" id="KW-0406">Ion transport</keyword>
<evidence type="ECO:0000256" key="4">
    <source>
        <dbReference type="ARBA" id="ARBA00022692"/>
    </source>
</evidence>
<evidence type="ECO:0000256" key="8">
    <source>
        <dbReference type="ARBA" id="ARBA00023136"/>
    </source>
</evidence>
<evidence type="ECO:0000256" key="6">
    <source>
        <dbReference type="ARBA" id="ARBA00023065"/>
    </source>
</evidence>
<sequence>MSYIRHLFTGFLAVILTASFLPLLADEGDEAIEVSELKIEEIIVTARKQSETLQDVPVTIAAMTEQDLERYNITTLVDAAKMVPNMRIAHGGSGNGSSLVLRGIGSSSISAAFDHSVAINIDGVVVNRGRFIHNSYMDMQQLEVLKGPQSLYFGKSATAGVVSITTNDPGDEFEFEISGGVETEHEGTFAEMVVSGPVSDTFGARLAIGITENDEMWENYSYANDPMPYGNGTLPYFGDDSLNARLTLVWNPTENFEAKLKYTYSEYNNNGGGTAWTEEVCPEGAHQPTGIPSGGTFFTTRLGSDDCTINGNTSKINLEPGLRAGLPYGGDDGKPFLEQETDMVGLTLVWDINDQLTLTSVTSLVELNHVELDDYSYGAGVFGGLHANNYEHTTQEFRLGSNFDGKVNFMAGIFWQEIEQQFDAYQYAFNLAVMPNIFGPALAYFGAFDPTSALVGPDPATGNMYDYNKDHYLDTDVLSAFFAVYWDLNDRTEVTFGARYTEEEKNGRIEIAYVHAAAAAFGFGGPPVIGPLEFEDDNISPEVAVNYYINDDVSVFVAYKEGFKSGGVDNSALPTAALNPLSPGFNGFGFLIYNSEEAEGFEVGVKANLLDGAMRFNATAFSYEYSDLQVQLFDSTIIQFKTFNASALETQGFEFDVLWNTNIDGLTLRSAWAWTDTSYSEDFITATGDNLKGEDGVGSADIAGFVGLSYDLPLTSGWRINLSADARHTGEYSWSASLDPFMQGSFWVSDAAISLYSESGRHAFNIIGR</sequence>
<dbReference type="AlphaFoldDB" id="A0A381YAX5"/>
<dbReference type="Pfam" id="PF07715">
    <property type="entry name" value="Plug"/>
    <property type="match status" value="1"/>
</dbReference>
<evidence type="ECO:0000313" key="12">
    <source>
        <dbReference type="EMBL" id="SVA73643.1"/>
    </source>
</evidence>
<keyword evidence="7" id="KW-0798">TonB box</keyword>
<dbReference type="InterPro" id="IPR036942">
    <property type="entry name" value="Beta-barrel_TonB_sf"/>
</dbReference>
<dbReference type="SUPFAM" id="SSF56935">
    <property type="entry name" value="Porins"/>
    <property type="match status" value="1"/>
</dbReference>
<dbReference type="Pfam" id="PF00593">
    <property type="entry name" value="TonB_dep_Rec_b-barrel"/>
    <property type="match status" value="1"/>
</dbReference>
<keyword evidence="5" id="KW-0408">Iron</keyword>